<feature type="region of interest" description="Disordered" evidence="1">
    <location>
        <begin position="1"/>
        <end position="33"/>
    </location>
</feature>
<dbReference type="Proteomes" id="UP000472372">
    <property type="component" value="Chromosome 7"/>
</dbReference>
<gene>
    <name evidence="2" type="ORF">PTTW11_07544</name>
</gene>
<evidence type="ECO:0000313" key="3">
    <source>
        <dbReference type="Proteomes" id="UP000472372"/>
    </source>
</evidence>
<feature type="compositionally biased region" description="Low complexity" evidence="1">
    <location>
        <begin position="1"/>
        <end position="19"/>
    </location>
</feature>
<dbReference type="AlphaFoldDB" id="A0A6S6W7I9"/>
<accession>A0A6S6W7I9</accession>
<feature type="compositionally biased region" description="Basic and acidic residues" evidence="1">
    <location>
        <begin position="93"/>
        <end position="105"/>
    </location>
</feature>
<protein>
    <submittedName>
        <fullName evidence="2">Uncharacterized protein</fullName>
    </submittedName>
</protein>
<sequence length="253" mass="28210">MQRAPSVSSASSSAYDSSVCHTSPVTSPRVFDQEPSYDHTTIALNRLSMKLGHIQPGHRPRPSLLAQEHASKVTRHRTPEKRTISCRGSSKGAKKELKNATKAGVEKVRRDASSVILGRMQRVISSNNTHLQQTAMQREFRPEGGMRGLGRNNINHPHAATFDKKDVMELTVIQLEQDNVIIGDVLQELEEHVHNDHLWFSDMQALVRSGASHEALSKCLNGRPIITDLLTRARYSLARRAGQDFQSPAQLKQ</sequence>
<evidence type="ECO:0000313" key="2">
    <source>
        <dbReference type="EMBL" id="CAE7192396.1"/>
    </source>
</evidence>
<name>A0A6S6W7I9_9PLEO</name>
<organism evidence="2 3">
    <name type="scientific">Pyrenophora teres f. teres</name>
    <dbReference type="NCBI Taxonomy" id="97479"/>
    <lineage>
        <taxon>Eukaryota</taxon>
        <taxon>Fungi</taxon>
        <taxon>Dikarya</taxon>
        <taxon>Ascomycota</taxon>
        <taxon>Pezizomycotina</taxon>
        <taxon>Dothideomycetes</taxon>
        <taxon>Pleosporomycetidae</taxon>
        <taxon>Pleosporales</taxon>
        <taxon>Pleosporineae</taxon>
        <taxon>Pleosporaceae</taxon>
        <taxon>Pyrenophora</taxon>
    </lineage>
</organism>
<proteinExistence type="predicted"/>
<reference evidence="2" key="1">
    <citation type="submission" date="2021-02" db="EMBL/GenBank/DDBJ databases">
        <authorList>
            <person name="Syme A R."/>
            <person name="Syme A R."/>
            <person name="Moolhuijzen P."/>
        </authorList>
    </citation>
    <scope>NUCLEOTIDE SEQUENCE</scope>
    <source>
        <strain evidence="2">W1-1</strain>
    </source>
</reference>
<feature type="region of interest" description="Disordered" evidence="1">
    <location>
        <begin position="71"/>
        <end position="105"/>
    </location>
</feature>
<dbReference type="EMBL" id="HG992983">
    <property type="protein sequence ID" value="CAE7192396.1"/>
    <property type="molecule type" value="Genomic_DNA"/>
</dbReference>
<evidence type="ECO:0000256" key="1">
    <source>
        <dbReference type="SAM" id="MobiDB-lite"/>
    </source>
</evidence>